<keyword evidence="1 6" id="KW-0645">Protease</keyword>
<dbReference type="Pfam" id="PF01435">
    <property type="entry name" value="Peptidase_M48"/>
    <property type="match status" value="1"/>
</dbReference>
<reference evidence="9" key="1">
    <citation type="submission" date="2018-09" db="EMBL/GenBank/DDBJ databases">
        <authorList>
            <person name="Zhu H."/>
        </authorList>
    </citation>
    <scope>NUCLEOTIDE SEQUENCE [LARGE SCALE GENOMIC DNA]</scope>
    <source>
        <strain evidence="9">K1R23-30</strain>
    </source>
</reference>
<comment type="cofactor">
    <cofactor evidence="6">
        <name>Zn(2+)</name>
        <dbReference type="ChEBI" id="CHEBI:29105"/>
    </cofactor>
    <text evidence="6">Binds 1 zinc ion per subunit.</text>
</comment>
<accession>A0A3A3FNN6</accession>
<protein>
    <submittedName>
        <fullName evidence="8">Peptidase M48</fullName>
    </submittedName>
</protein>
<feature type="domain" description="Peptidase M48" evidence="7">
    <location>
        <begin position="119"/>
        <end position="300"/>
    </location>
</feature>
<dbReference type="PANTHER" id="PTHR22726">
    <property type="entry name" value="METALLOENDOPEPTIDASE OMA1"/>
    <property type="match status" value="1"/>
</dbReference>
<dbReference type="Gene3D" id="3.30.2010.10">
    <property type="entry name" value="Metalloproteases ('zincins'), catalytic domain"/>
    <property type="match status" value="1"/>
</dbReference>
<dbReference type="AlphaFoldDB" id="A0A3A3FNN6"/>
<keyword evidence="2" id="KW-0479">Metal-binding</keyword>
<organism evidence="8 9">
    <name type="scientific">Noviherbaspirillum saxi</name>
    <dbReference type="NCBI Taxonomy" id="2320863"/>
    <lineage>
        <taxon>Bacteria</taxon>
        <taxon>Pseudomonadati</taxon>
        <taxon>Pseudomonadota</taxon>
        <taxon>Betaproteobacteria</taxon>
        <taxon>Burkholderiales</taxon>
        <taxon>Oxalobacteraceae</taxon>
        <taxon>Noviherbaspirillum</taxon>
    </lineage>
</organism>
<evidence type="ECO:0000256" key="1">
    <source>
        <dbReference type="ARBA" id="ARBA00022670"/>
    </source>
</evidence>
<evidence type="ECO:0000313" key="9">
    <source>
        <dbReference type="Proteomes" id="UP000265955"/>
    </source>
</evidence>
<dbReference type="GO" id="GO:0004222">
    <property type="term" value="F:metalloendopeptidase activity"/>
    <property type="evidence" value="ECO:0007669"/>
    <property type="project" value="InterPro"/>
</dbReference>
<dbReference type="GO" id="GO:0046872">
    <property type="term" value="F:metal ion binding"/>
    <property type="evidence" value="ECO:0007669"/>
    <property type="project" value="UniProtKB-KW"/>
</dbReference>
<keyword evidence="9" id="KW-1185">Reference proteome</keyword>
<evidence type="ECO:0000256" key="4">
    <source>
        <dbReference type="ARBA" id="ARBA00022833"/>
    </source>
</evidence>
<keyword evidence="4 6" id="KW-0862">Zinc</keyword>
<evidence type="ECO:0000256" key="2">
    <source>
        <dbReference type="ARBA" id="ARBA00022723"/>
    </source>
</evidence>
<evidence type="ECO:0000256" key="3">
    <source>
        <dbReference type="ARBA" id="ARBA00022801"/>
    </source>
</evidence>
<keyword evidence="5 6" id="KW-0482">Metalloprotease</keyword>
<evidence type="ECO:0000313" key="8">
    <source>
        <dbReference type="EMBL" id="RJF96095.1"/>
    </source>
</evidence>
<evidence type="ECO:0000256" key="5">
    <source>
        <dbReference type="ARBA" id="ARBA00023049"/>
    </source>
</evidence>
<proteinExistence type="inferred from homology"/>
<dbReference type="InterPro" id="IPR051156">
    <property type="entry name" value="Mito/Outer_Membr_Metalloprot"/>
</dbReference>
<keyword evidence="3 6" id="KW-0378">Hydrolase</keyword>
<evidence type="ECO:0000256" key="6">
    <source>
        <dbReference type="RuleBase" id="RU003983"/>
    </source>
</evidence>
<dbReference type="GO" id="GO:0051603">
    <property type="term" value="P:proteolysis involved in protein catabolic process"/>
    <property type="evidence" value="ECO:0007669"/>
    <property type="project" value="TreeGrafter"/>
</dbReference>
<dbReference type="EMBL" id="QYUO01000002">
    <property type="protein sequence ID" value="RJF96095.1"/>
    <property type="molecule type" value="Genomic_DNA"/>
</dbReference>
<dbReference type="CDD" id="cd07333">
    <property type="entry name" value="M48C_bepA_like"/>
    <property type="match status" value="1"/>
</dbReference>
<dbReference type="Proteomes" id="UP000265955">
    <property type="component" value="Unassembled WGS sequence"/>
</dbReference>
<comment type="similarity">
    <text evidence="6">Belongs to the peptidase M48 family.</text>
</comment>
<dbReference type="GO" id="GO:0016020">
    <property type="term" value="C:membrane"/>
    <property type="evidence" value="ECO:0007669"/>
    <property type="project" value="TreeGrafter"/>
</dbReference>
<gene>
    <name evidence="8" type="ORF">D3871_22420</name>
</gene>
<sequence length="326" mass="35363">MPPRRLPIAASCRRSRSITCRSRKRPPHATWREAEMRHIVKAIVGLTFAATAVTASAQLPFSLPGLGKIGDKLGGINIGNTVSNLTKASREPDESEEVHIGQEFAATLLGAKPLVADPALQRYVNTLGRWLALQTERPDLPWTFGVLDDAGFNAFATPGGYIFVTRGLLARMRSEAELAGVLAHEIGHVLKKHHLRAVQKNAGMALLGDFVIAANKGGNTEARNALMNVGRKLYASGLDKEDEFEADRLGVVIAARAGYDAFGLPSVLQTLQAQNPGDGEFSLLFKTHPAPSARIDMLDRLMQDRFDSLPASQGQPLTVRLGEFRK</sequence>
<dbReference type="PANTHER" id="PTHR22726:SF1">
    <property type="entry name" value="METALLOENDOPEPTIDASE OMA1, MITOCHONDRIAL"/>
    <property type="match status" value="1"/>
</dbReference>
<evidence type="ECO:0000259" key="7">
    <source>
        <dbReference type="Pfam" id="PF01435"/>
    </source>
</evidence>
<dbReference type="InterPro" id="IPR001915">
    <property type="entry name" value="Peptidase_M48"/>
</dbReference>
<comment type="caution">
    <text evidence="8">The sequence shown here is derived from an EMBL/GenBank/DDBJ whole genome shotgun (WGS) entry which is preliminary data.</text>
</comment>
<name>A0A3A3FNN6_9BURK</name>